<dbReference type="PROSITE" id="PS00678">
    <property type="entry name" value="WD_REPEATS_1"/>
    <property type="match status" value="1"/>
</dbReference>
<dbReference type="InterPro" id="IPR015943">
    <property type="entry name" value="WD40/YVTN_repeat-like_dom_sf"/>
</dbReference>
<dbReference type="InterPro" id="IPR036322">
    <property type="entry name" value="WD40_repeat_dom_sf"/>
</dbReference>
<dbReference type="PANTHER" id="PTHR19879">
    <property type="entry name" value="TRANSCRIPTION INITIATION FACTOR TFIID"/>
    <property type="match status" value="1"/>
</dbReference>
<dbReference type="VEuPathDB" id="FungiDB:ASPFODRAFT_37486"/>
<dbReference type="PROSITE" id="PS50082">
    <property type="entry name" value="WD_REPEATS_2"/>
    <property type="match status" value="1"/>
</dbReference>
<reference evidence="5" key="1">
    <citation type="journal article" date="2017" name="Genome Biol.">
        <title>Comparative genomics reveals high biological diversity and specific adaptations in the industrially and medically important fungal genus Aspergillus.</title>
        <authorList>
            <person name="de Vries R.P."/>
            <person name="Riley R."/>
            <person name="Wiebenga A."/>
            <person name="Aguilar-Osorio G."/>
            <person name="Amillis S."/>
            <person name="Uchima C.A."/>
            <person name="Anderluh G."/>
            <person name="Asadollahi M."/>
            <person name="Askin M."/>
            <person name="Barry K."/>
            <person name="Battaglia E."/>
            <person name="Bayram O."/>
            <person name="Benocci T."/>
            <person name="Braus-Stromeyer S.A."/>
            <person name="Caldana C."/>
            <person name="Canovas D."/>
            <person name="Cerqueira G.C."/>
            <person name="Chen F."/>
            <person name="Chen W."/>
            <person name="Choi C."/>
            <person name="Clum A."/>
            <person name="Dos Santos R.A."/>
            <person name="Damasio A.R."/>
            <person name="Diallinas G."/>
            <person name="Emri T."/>
            <person name="Fekete E."/>
            <person name="Flipphi M."/>
            <person name="Freyberg S."/>
            <person name="Gallo A."/>
            <person name="Gournas C."/>
            <person name="Habgood R."/>
            <person name="Hainaut M."/>
            <person name="Harispe M.L."/>
            <person name="Henrissat B."/>
            <person name="Hilden K.S."/>
            <person name="Hope R."/>
            <person name="Hossain A."/>
            <person name="Karabika E."/>
            <person name="Karaffa L."/>
            <person name="Karanyi Z."/>
            <person name="Krasevec N."/>
            <person name="Kuo A."/>
            <person name="Kusch H."/>
            <person name="LaButti K."/>
            <person name="Lagendijk E.L."/>
            <person name="Lapidus A."/>
            <person name="Levasseur A."/>
            <person name="Lindquist E."/>
            <person name="Lipzen A."/>
            <person name="Logrieco A.F."/>
            <person name="MacCabe A."/>
            <person name="Maekelae M.R."/>
            <person name="Malavazi I."/>
            <person name="Melin P."/>
            <person name="Meyer V."/>
            <person name="Mielnichuk N."/>
            <person name="Miskei M."/>
            <person name="Molnar A.P."/>
            <person name="Mule G."/>
            <person name="Ngan C.Y."/>
            <person name="Orejas M."/>
            <person name="Orosz E."/>
            <person name="Ouedraogo J.P."/>
            <person name="Overkamp K.M."/>
            <person name="Park H.-S."/>
            <person name="Perrone G."/>
            <person name="Piumi F."/>
            <person name="Punt P.J."/>
            <person name="Ram A.F."/>
            <person name="Ramon A."/>
            <person name="Rauscher S."/>
            <person name="Record E."/>
            <person name="Riano-Pachon D.M."/>
            <person name="Robert V."/>
            <person name="Roehrig J."/>
            <person name="Ruller R."/>
            <person name="Salamov A."/>
            <person name="Salih N.S."/>
            <person name="Samson R.A."/>
            <person name="Sandor E."/>
            <person name="Sanguinetti M."/>
            <person name="Schuetze T."/>
            <person name="Sepcic K."/>
            <person name="Shelest E."/>
            <person name="Sherlock G."/>
            <person name="Sophianopoulou V."/>
            <person name="Squina F.M."/>
            <person name="Sun H."/>
            <person name="Susca A."/>
            <person name="Todd R.B."/>
            <person name="Tsang A."/>
            <person name="Unkles S.E."/>
            <person name="van de Wiele N."/>
            <person name="van Rossen-Uffink D."/>
            <person name="Oliveira J.V."/>
            <person name="Vesth T.C."/>
            <person name="Visser J."/>
            <person name="Yu J.-H."/>
            <person name="Zhou M."/>
            <person name="Andersen M.R."/>
            <person name="Archer D.B."/>
            <person name="Baker S.E."/>
            <person name="Benoit I."/>
            <person name="Brakhage A.A."/>
            <person name="Braus G.H."/>
            <person name="Fischer R."/>
            <person name="Frisvad J.C."/>
            <person name="Goldman G.H."/>
            <person name="Houbraken J."/>
            <person name="Oakley B."/>
            <person name="Pocsi I."/>
            <person name="Scazzocchio C."/>
            <person name="Seiboth B."/>
            <person name="vanKuyk P.A."/>
            <person name="Wortman J."/>
            <person name="Dyer P.S."/>
            <person name="Grigoriev I.V."/>
        </authorList>
    </citation>
    <scope>NUCLEOTIDE SEQUENCE [LARGE SCALE GENOMIC DNA]</scope>
    <source>
        <strain evidence="5">CBS 106.47</strain>
    </source>
</reference>
<organism evidence="4 5">
    <name type="scientific">Aspergillus luchuensis (strain CBS 106.47)</name>
    <dbReference type="NCBI Taxonomy" id="1137211"/>
    <lineage>
        <taxon>Eukaryota</taxon>
        <taxon>Fungi</taxon>
        <taxon>Dikarya</taxon>
        <taxon>Ascomycota</taxon>
        <taxon>Pezizomycotina</taxon>
        <taxon>Eurotiomycetes</taxon>
        <taxon>Eurotiomycetidae</taxon>
        <taxon>Eurotiales</taxon>
        <taxon>Aspergillaceae</taxon>
        <taxon>Aspergillus</taxon>
        <taxon>Aspergillus subgen. Circumdati</taxon>
    </lineage>
</organism>
<dbReference type="EMBL" id="KV878250">
    <property type="protein sequence ID" value="OJZ81702.1"/>
    <property type="molecule type" value="Genomic_DNA"/>
</dbReference>
<protein>
    <submittedName>
        <fullName evidence="4">Uncharacterized protein</fullName>
    </submittedName>
</protein>
<name>A0A1M3T4M0_ASPLC</name>
<dbReference type="OrthoDB" id="1367865at2759"/>
<keyword evidence="1 3" id="KW-0853">WD repeat</keyword>
<dbReference type="Pfam" id="PF07676">
    <property type="entry name" value="PD40"/>
    <property type="match status" value="1"/>
</dbReference>
<evidence type="ECO:0000256" key="2">
    <source>
        <dbReference type="ARBA" id="ARBA00022737"/>
    </source>
</evidence>
<proteinExistence type="predicted"/>
<evidence type="ECO:0000256" key="1">
    <source>
        <dbReference type="ARBA" id="ARBA00022574"/>
    </source>
</evidence>
<evidence type="ECO:0000256" key="3">
    <source>
        <dbReference type="PROSITE-ProRule" id="PRU00221"/>
    </source>
</evidence>
<dbReference type="Proteomes" id="UP000184063">
    <property type="component" value="Unassembled WGS sequence"/>
</dbReference>
<dbReference type="InterPro" id="IPR019775">
    <property type="entry name" value="WD40_repeat_CS"/>
</dbReference>
<dbReference type="SUPFAM" id="SSF50978">
    <property type="entry name" value="WD40 repeat-like"/>
    <property type="match status" value="1"/>
</dbReference>
<dbReference type="Gene3D" id="2.130.10.10">
    <property type="entry name" value="YVTN repeat-like/Quinoprotein amine dehydrogenase"/>
    <property type="match status" value="2"/>
</dbReference>
<dbReference type="Pfam" id="PF00400">
    <property type="entry name" value="WD40"/>
    <property type="match status" value="1"/>
</dbReference>
<dbReference type="AlphaFoldDB" id="A0A1M3T4M0"/>
<dbReference type="PROSITE" id="PS50294">
    <property type="entry name" value="WD_REPEATS_REGION"/>
    <property type="match status" value="1"/>
</dbReference>
<dbReference type="InterPro" id="IPR001680">
    <property type="entry name" value="WD40_rpt"/>
</dbReference>
<gene>
    <name evidence="4" type="ORF">ASPFODRAFT_37486</name>
</gene>
<feature type="repeat" description="WD" evidence="3">
    <location>
        <begin position="246"/>
        <end position="287"/>
    </location>
</feature>
<accession>A0A1M3T4M0</accession>
<dbReference type="InterPro" id="IPR011659">
    <property type="entry name" value="WD40"/>
</dbReference>
<keyword evidence="2" id="KW-0677">Repeat</keyword>
<evidence type="ECO:0000313" key="4">
    <source>
        <dbReference type="EMBL" id="OJZ81702.1"/>
    </source>
</evidence>
<dbReference type="PANTHER" id="PTHR19879:SF9">
    <property type="entry name" value="TRANSCRIPTION INITIATION FACTOR TFIID SUBUNIT 5"/>
    <property type="match status" value="1"/>
</dbReference>
<sequence>MASDAQSISSLEQEDDIMSCDENEYEIDQHKFLRHWKYCIRSDFASLSGVPATWEDGHPKHWGQEEAKIFLDGEATTPAISPDNQLVAVGIANDIHVFRVDTKERIDVLRGHPGEVITLAFAPSLGGGSINQPDAPRYLLSSQSEDEGGVHGYIIVWELAQNGKKMPPPKEEEEQPNFAAYHDETGSMHCFPGDLGSFGSQAFSPDGKTMVYVVQNMTSDYYTGQCRYSPCVTLWDVKTRSIRHQLHGHTDCVLWIGISPDSTLAASISWDGTARIWDVLSGRSIHIIGPLGGQLWCGAFSPDSKFLAVSRGGENLIHIYNITTAQQVSRIEIPTWCRSMSWSPDGSFLAGGLEIGALCLWDPYTGIEKQRWSLKFDDFMMQEFATIAGVQFVGDRLIFRILEGTVEVYDLDTNLKKRFTRGPDDKISRCPRGEMACSSDFKLLIVPDVDRTLRFWTL</sequence>
<dbReference type="SMART" id="SM00320">
    <property type="entry name" value="WD40"/>
    <property type="match status" value="4"/>
</dbReference>
<evidence type="ECO:0000313" key="5">
    <source>
        <dbReference type="Proteomes" id="UP000184063"/>
    </source>
</evidence>